<dbReference type="HAMAP" id="MF_00037">
    <property type="entry name" value="MurB"/>
    <property type="match status" value="1"/>
</dbReference>
<comment type="catalytic activity">
    <reaction evidence="19 20">
        <text>UDP-N-acetyl-alpha-D-muramate + NADP(+) = UDP-N-acetyl-3-O-(1-carboxyvinyl)-alpha-D-glucosamine + NADPH + H(+)</text>
        <dbReference type="Rhea" id="RHEA:12248"/>
        <dbReference type="ChEBI" id="CHEBI:15378"/>
        <dbReference type="ChEBI" id="CHEBI:57783"/>
        <dbReference type="ChEBI" id="CHEBI:58349"/>
        <dbReference type="ChEBI" id="CHEBI:68483"/>
        <dbReference type="ChEBI" id="CHEBI:70757"/>
        <dbReference type="EC" id="1.3.1.98"/>
    </reaction>
</comment>
<keyword evidence="13 20" id="KW-0133">Cell shape</keyword>
<dbReference type="UniPathway" id="UPA00219"/>
<dbReference type="InterPro" id="IPR011601">
    <property type="entry name" value="MurB_C"/>
</dbReference>
<dbReference type="Gene3D" id="3.90.78.10">
    <property type="entry name" value="UDP-N-acetylenolpyruvoylglucosamine reductase, C-terminal domain"/>
    <property type="match status" value="1"/>
</dbReference>
<evidence type="ECO:0000256" key="6">
    <source>
        <dbReference type="ARBA" id="ARBA00012518"/>
    </source>
</evidence>
<keyword evidence="10 20" id="KW-0285">Flavoprotein</keyword>
<dbReference type="GO" id="GO:0071949">
    <property type="term" value="F:FAD binding"/>
    <property type="evidence" value="ECO:0007669"/>
    <property type="project" value="InterPro"/>
</dbReference>
<dbReference type="GO" id="GO:0008762">
    <property type="term" value="F:UDP-N-acetylmuramate dehydrogenase activity"/>
    <property type="evidence" value="ECO:0007669"/>
    <property type="project" value="UniProtKB-UniRule"/>
</dbReference>
<keyword evidence="17 20" id="KW-0961">Cell wall biogenesis/degradation</keyword>
<dbReference type="Pfam" id="PF01565">
    <property type="entry name" value="FAD_binding_4"/>
    <property type="match status" value="1"/>
</dbReference>
<dbReference type="Gene3D" id="3.30.465.10">
    <property type="match status" value="1"/>
</dbReference>
<evidence type="ECO:0000256" key="1">
    <source>
        <dbReference type="ARBA" id="ARBA00001974"/>
    </source>
</evidence>
<dbReference type="EC" id="1.3.1.98" evidence="6 20"/>
<evidence type="ECO:0000313" key="23">
    <source>
        <dbReference type="Proteomes" id="UP000253307"/>
    </source>
</evidence>
<gene>
    <name evidence="20 22" type="primary">murB</name>
    <name evidence="22" type="ORF">DBW96_03960</name>
</gene>
<dbReference type="EMBL" id="QOPE01000033">
    <property type="protein sequence ID" value="RCL39960.1"/>
    <property type="molecule type" value="Genomic_DNA"/>
</dbReference>
<dbReference type="PANTHER" id="PTHR21071:SF4">
    <property type="entry name" value="UDP-N-ACETYLENOLPYRUVOYLGLUCOSAMINE REDUCTASE"/>
    <property type="match status" value="1"/>
</dbReference>
<evidence type="ECO:0000256" key="8">
    <source>
        <dbReference type="ARBA" id="ARBA00022490"/>
    </source>
</evidence>
<keyword evidence="12 20" id="KW-0521">NADP</keyword>
<evidence type="ECO:0000256" key="13">
    <source>
        <dbReference type="ARBA" id="ARBA00022960"/>
    </source>
</evidence>
<dbReference type="NCBIfam" id="TIGR00179">
    <property type="entry name" value="murB"/>
    <property type="match status" value="1"/>
</dbReference>
<keyword evidence="8 20" id="KW-0963">Cytoplasm</keyword>
<dbReference type="PROSITE" id="PS51387">
    <property type="entry name" value="FAD_PCMH"/>
    <property type="match status" value="1"/>
</dbReference>
<evidence type="ECO:0000256" key="11">
    <source>
        <dbReference type="ARBA" id="ARBA00022827"/>
    </source>
</evidence>
<evidence type="ECO:0000256" key="15">
    <source>
        <dbReference type="ARBA" id="ARBA00023002"/>
    </source>
</evidence>
<comment type="subcellular location">
    <subcellularLocation>
        <location evidence="3 20">Cytoplasm</location>
    </subcellularLocation>
</comment>
<keyword evidence="14 20" id="KW-0573">Peptidoglycan synthesis</keyword>
<comment type="similarity">
    <text evidence="5 20">Belongs to the MurB family.</text>
</comment>
<dbReference type="GO" id="GO:0009252">
    <property type="term" value="P:peptidoglycan biosynthetic process"/>
    <property type="evidence" value="ECO:0007669"/>
    <property type="project" value="UniProtKB-UniRule"/>
</dbReference>
<dbReference type="GO" id="GO:0008360">
    <property type="term" value="P:regulation of cell shape"/>
    <property type="evidence" value="ECO:0007669"/>
    <property type="project" value="UniProtKB-KW"/>
</dbReference>
<keyword evidence="9 20" id="KW-0132">Cell division</keyword>
<keyword evidence="16 20" id="KW-0131">Cell cycle</keyword>
<dbReference type="PANTHER" id="PTHR21071">
    <property type="entry name" value="UDP-N-ACETYLENOLPYRUVOYLGLUCOSAMINE REDUCTASE"/>
    <property type="match status" value="1"/>
</dbReference>
<dbReference type="InterPro" id="IPR016169">
    <property type="entry name" value="FAD-bd_PCMH_sub2"/>
</dbReference>
<evidence type="ECO:0000256" key="18">
    <source>
        <dbReference type="ARBA" id="ARBA00031026"/>
    </source>
</evidence>
<organism evidence="22 23">
    <name type="scientific">SAR86 cluster bacterium</name>
    <dbReference type="NCBI Taxonomy" id="2030880"/>
    <lineage>
        <taxon>Bacteria</taxon>
        <taxon>Pseudomonadati</taxon>
        <taxon>Pseudomonadota</taxon>
        <taxon>Gammaproteobacteria</taxon>
        <taxon>SAR86 cluster</taxon>
    </lineage>
</organism>
<proteinExistence type="inferred from homology"/>
<dbReference type="InterPro" id="IPR036318">
    <property type="entry name" value="FAD-bd_PCMH-like_sf"/>
</dbReference>
<feature type="active site" description="Proton donor" evidence="20">
    <location>
        <position position="218"/>
    </location>
</feature>
<dbReference type="Proteomes" id="UP000253307">
    <property type="component" value="Unassembled WGS sequence"/>
</dbReference>
<feature type="domain" description="FAD-binding PCMH-type" evidence="21">
    <location>
        <begin position="9"/>
        <end position="169"/>
    </location>
</feature>
<dbReference type="AlphaFoldDB" id="A0A368BRN8"/>
<dbReference type="InterPro" id="IPR036635">
    <property type="entry name" value="MurB_C_sf"/>
</dbReference>
<keyword evidence="15 20" id="KW-0560">Oxidoreductase</keyword>
<accession>A0A368BRN8</accession>
<evidence type="ECO:0000259" key="21">
    <source>
        <dbReference type="PROSITE" id="PS51387"/>
    </source>
</evidence>
<reference evidence="22 23" key="1">
    <citation type="journal article" date="2018" name="Microbiome">
        <title>Fine metagenomic profile of the Mediterranean stratified and mixed water columns revealed by assembly and recruitment.</title>
        <authorList>
            <person name="Haro-Moreno J.M."/>
            <person name="Lopez-Perez M."/>
            <person name="De La Torre J.R."/>
            <person name="Picazo A."/>
            <person name="Camacho A."/>
            <person name="Rodriguez-Valera F."/>
        </authorList>
    </citation>
    <scope>NUCLEOTIDE SEQUENCE [LARGE SCALE GENOMIC DNA]</scope>
    <source>
        <strain evidence="22">MED-G82</strain>
    </source>
</reference>
<comment type="function">
    <text evidence="2 20">Cell wall formation.</text>
</comment>
<protein>
    <recommendedName>
        <fullName evidence="7 20">UDP-N-acetylenolpyruvoylglucosamine reductase</fullName>
        <ecNumber evidence="6 20">1.3.1.98</ecNumber>
    </recommendedName>
    <alternativeName>
        <fullName evidence="18 20">UDP-N-acetylmuramate dehydrogenase</fullName>
    </alternativeName>
</protein>
<evidence type="ECO:0000313" key="22">
    <source>
        <dbReference type="EMBL" id="RCL39960.1"/>
    </source>
</evidence>
<dbReference type="InterPro" id="IPR006094">
    <property type="entry name" value="Oxid_FAD_bind_N"/>
</dbReference>
<dbReference type="GO" id="GO:0071555">
    <property type="term" value="P:cell wall organization"/>
    <property type="evidence" value="ECO:0007669"/>
    <property type="project" value="UniProtKB-KW"/>
</dbReference>
<feature type="active site" evidence="20">
    <location>
        <position position="148"/>
    </location>
</feature>
<evidence type="ECO:0000256" key="20">
    <source>
        <dbReference type="HAMAP-Rule" id="MF_00037"/>
    </source>
</evidence>
<evidence type="ECO:0000256" key="3">
    <source>
        <dbReference type="ARBA" id="ARBA00004496"/>
    </source>
</evidence>
<evidence type="ECO:0000256" key="14">
    <source>
        <dbReference type="ARBA" id="ARBA00022984"/>
    </source>
</evidence>
<evidence type="ECO:0000256" key="5">
    <source>
        <dbReference type="ARBA" id="ARBA00010485"/>
    </source>
</evidence>
<dbReference type="SUPFAM" id="SSF56176">
    <property type="entry name" value="FAD-binding/transporter-associated domain-like"/>
    <property type="match status" value="1"/>
</dbReference>
<comment type="cofactor">
    <cofactor evidence="1 20">
        <name>FAD</name>
        <dbReference type="ChEBI" id="CHEBI:57692"/>
    </cofactor>
</comment>
<evidence type="ECO:0000256" key="2">
    <source>
        <dbReference type="ARBA" id="ARBA00003921"/>
    </source>
</evidence>
<evidence type="ECO:0000256" key="9">
    <source>
        <dbReference type="ARBA" id="ARBA00022618"/>
    </source>
</evidence>
<evidence type="ECO:0000256" key="12">
    <source>
        <dbReference type="ARBA" id="ARBA00022857"/>
    </source>
</evidence>
<comment type="caution">
    <text evidence="22">The sequence shown here is derived from an EMBL/GenBank/DDBJ whole genome shotgun (WGS) entry which is preliminary data.</text>
</comment>
<dbReference type="GO" id="GO:0005829">
    <property type="term" value="C:cytosol"/>
    <property type="evidence" value="ECO:0007669"/>
    <property type="project" value="TreeGrafter"/>
</dbReference>
<dbReference type="Pfam" id="PF02873">
    <property type="entry name" value="MurB_C"/>
    <property type="match status" value="1"/>
</dbReference>
<name>A0A368BRN8_9GAMM</name>
<evidence type="ECO:0000256" key="17">
    <source>
        <dbReference type="ARBA" id="ARBA00023316"/>
    </source>
</evidence>
<evidence type="ECO:0000256" key="10">
    <source>
        <dbReference type="ARBA" id="ARBA00022630"/>
    </source>
</evidence>
<dbReference type="SUPFAM" id="SSF56194">
    <property type="entry name" value="Uridine diphospho-N-Acetylenolpyruvylglucosamine reductase, MurB, C-terminal domain"/>
    <property type="match status" value="1"/>
</dbReference>
<evidence type="ECO:0000256" key="19">
    <source>
        <dbReference type="ARBA" id="ARBA00048914"/>
    </source>
</evidence>
<keyword evidence="11 20" id="KW-0274">FAD</keyword>
<comment type="pathway">
    <text evidence="4 20">Cell wall biogenesis; peptidoglycan biosynthesis.</text>
</comment>
<feature type="active site" evidence="20">
    <location>
        <position position="309"/>
    </location>
</feature>
<dbReference type="InterPro" id="IPR016166">
    <property type="entry name" value="FAD-bd_PCMH"/>
</dbReference>
<evidence type="ECO:0000256" key="4">
    <source>
        <dbReference type="ARBA" id="ARBA00004752"/>
    </source>
</evidence>
<evidence type="ECO:0000256" key="7">
    <source>
        <dbReference type="ARBA" id="ARBA00015188"/>
    </source>
</evidence>
<dbReference type="GO" id="GO:0051301">
    <property type="term" value="P:cell division"/>
    <property type="evidence" value="ECO:0007669"/>
    <property type="project" value="UniProtKB-KW"/>
</dbReference>
<evidence type="ECO:0000256" key="16">
    <source>
        <dbReference type="ARBA" id="ARBA00023306"/>
    </source>
</evidence>
<sequence>MTLRSSFGISFKPNNYFELTTADLKQKLQSIDAKKAVILGENTNSIFNESVALDCVRYIDNELSVDGSTITAGASINWHELVKISINNNLYGLENLAHIPGSVGASPIQNIGAYGQDVSQVIKFVECLDLESLEIFQLTNSECNFSYRSSIFQSKKYLITKVSFDLETTFKPNLNYKSLSEYVAKNSINISKENIIETIGRVRALRLPDIKVLPNCGSFFKNPIIDSDQDVDSKIDIIEISESFKKLSAASMIGHVKHKLNLQGGIELYKNHDLVLTNPKNASFTELLESIESIKNTVFNEFGINLQTEPIIYK</sequence>
<dbReference type="InterPro" id="IPR003170">
    <property type="entry name" value="MurB"/>
</dbReference>